<gene>
    <name evidence="2" type="ORF">SAMN02745180_00714</name>
</gene>
<feature type="transmembrane region" description="Helical" evidence="1">
    <location>
        <begin position="30"/>
        <end position="48"/>
    </location>
</feature>
<dbReference type="AlphaFoldDB" id="A0A1M5UP46"/>
<keyword evidence="3" id="KW-1185">Reference proteome</keyword>
<keyword evidence="1" id="KW-0812">Transmembrane</keyword>
<protein>
    <submittedName>
        <fullName evidence="2">Uncharacterized protein</fullName>
    </submittedName>
</protein>
<name>A0A1M5UP46_9FIRM</name>
<dbReference type="EMBL" id="FQXR01000003">
    <property type="protein sequence ID" value="SHH64731.1"/>
    <property type="molecule type" value="Genomic_DNA"/>
</dbReference>
<accession>A0A1M5UP46</accession>
<keyword evidence="1" id="KW-1133">Transmembrane helix</keyword>
<organism evidence="2 3">
    <name type="scientific">Sporanaerobacter acetigenes DSM 13106</name>
    <dbReference type="NCBI Taxonomy" id="1123281"/>
    <lineage>
        <taxon>Bacteria</taxon>
        <taxon>Bacillati</taxon>
        <taxon>Bacillota</taxon>
        <taxon>Tissierellia</taxon>
        <taxon>Tissierellales</taxon>
        <taxon>Sporanaerobacteraceae</taxon>
        <taxon>Sporanaerobacter</taxon>
    </lineage>
</organism>
<keyword evidence="1" id="KW-0472">Membrane</keyword>
<evidence type="ECO:0000256" key="1">
    <source>
        <dbReference type="SAM" id="Phobius"/>
    </source>
</evidence>
<reference evidence="2 3" key="1">
    <citation type="submission" date="2016-11" db="EMBL/GenBank/DDBJ databases">
        <authorList>
            <person name="Jaros S."/>
            <person name="Januszkiewicz K."/>
            <person name="Wedrychowicz H."/>
        </authorList>
    </citation>
    <scope>NUCLEOTIDE SEQUENCE [LARGE SCALE GENOMIC DNA]</scope>
    <source>
        <strain evidence="2 3">DSM 13106</strain>
    </source>
</reference>
<dbReference type="STRING" id="1123281.SAMN02745180_00714"/>
<evidence type="ECO:0000313" key="2">
    <source>
        <dbReference type="EMBL" id="SHH64731.1"/>
    </source>
</evidence>
<evidence type="ECO:0000313" key="3">
    <source>
        <dbReference type="Proteomes" id="UP000184389"/>
    </source>
</evidence>
<dbReference type="Proteomes" id="UP000184389">
    <property type="component" value="Unassembled WGS sequence"/>
</dbReference>
<feature type="transmembrane region" description="Helical" evidence="1">
    <location>
        <begin position="5"/>
        <end position="24"/>
    </location>
</feature>
<dbReference type="RefSeq" id="WP_158281661.1">
    <property type="nucleotide sequence ID" value="NZ_FQXR01000003.1"/>
</dbReference>
<sequence>MVLGLLITVFVFAFILMIFLFVGVTITFSLFAKLLAPFALIGLGIYLIDKNNKV</sequence>
<proteinExistence type="predicted"/>